<feature type="transmembrane region" description="Helical" evidence="1">
    <location>
        <begin position="134"/>
        <end position="155"/>
    </location>
</feature>
<keyword evidence="1" id="KW-1133">Transmembrane helix</keyword>
<evidence type="ECO:0000313" key="4">
    <source>
        <dbReference type="Proteomes" id="UP001316803"/>
    </source>
</evidence>
<reference evidence="3 4" key="1">
    <citation type="submission" date="2022-12" db="EMBL/GenBank/DDBJ databases">
        <title>Genomic features and morphological characterization of a novel Knufia sp. strain isolated from spacecraft assembly facility.</title>
        <authorList>
            <person name="Teixeira M."/>
            <person name="Chander A.M."/>
            <person name="Stajich J.E."/>
            <person name="Venkateswaran K."/>
        </authorList>
    </citation>
    <scope>NUCLEOTIDE SEQUENCE [LARGE SCALE GENOMIC DNA]</scope>
    <source>
        <strain evidence="3 4">FJI-L2-BK-P2</strain>
    </source>
</reference>
<dbReference type="Proteomes" id="UP001316803">
    <property type="component" value="Unassembled WGS sequence"/>
</dbReference>
<dbReference type="AlphaFoldDB" id="A0AAN8EKL4"/>
<accession>A0AAN8EKL4</accession>
<keyword evidence="4" id="KW-1185">Reference proteome</keyword>
<keyword evidence="1" id="KW-0812">Transmembrane</keyword>
<name>A0AAN8EKL4_9EURO</name>
<feature type="transmembrane region" description="Helical" evidence="1">
    <location>
        <begin position="205"/>
        <end position="224"/>
    </location>
</feature>
<evidence type="ECO:0000256" key="1">
    <source>
        <dbReference type="SAM" id="Phobius"/>
    </source>
</evidence>
<feature type="transmembrane region" description="Helical" evidence="1">
    <location>
        <begin position="167"/>
        <end position="193"/>
    </location>
</feature>
<sequence>MQSSFFKYSWLFALTASGAWGLTLSILLVHWLVKGRPTYPGQSNPYVAFISDIAAFELRPVFIIGCTITALAYFSTIWSVNHIRYVPHGYALTDDPRWRKLVSSFAVLVSLVAAVSLILLTIFDTVRAHERHSILLLCTFGGLGLSAVLTAIAWSDQLKLNVDFPKLRRWCIVNTTLVVAMTGLSTAFVSIMYSDWMRTAGFLEWAITYLGAFWLLSFVGYLKLPGDAKSDEQQSLLTA</sequence>
<protein>
    <recommendedName>
        <fullName evidence="2">CWH43-like N-terminal domain-containing protein</fullName>
    </recommendedName>
</protein>
<dbReference type="Pfam" id="PF10277">
    <property type="entry name" value="Frag1"/>
    <property type="match status" value="1"/>
</dbReference>
<proteinExistence type="predicted"/>
<dbReference type="InterPro" id="IPR019402">
    <property type="entry name" value="CWH43_N"/>
</dbReference>
<evidence type="ECO:0000259" key="2">
    <source>
        <dbReference type="Pfam" id="PF10277"/>
    </source>
</evidence>
<gene>
    <name evidence="3" type="ORF">OHC33_002548</name>
</gene>
<organism evidence="3 4">
    <name type="scientific">Knufia fluminis</name>
    <dbReference type="NCBI Taxonomy" id="191047"/>
    <lineage>
        <taxon>Eukaryota</taxon>
        <taxon>Fungi</taxon>
        <taxon>Dikarya</taxon>
        <taxon>Ascomycota</taxon>
        <taxon>Pezizomycotina</taxon>
        <taxon>Eurotiomycetes</taxon>
        <taxon>Chaetothyriomycetidae</taxon>
        <taxon>Chaetothyriales</taxon>
        <taxon>Trichomeriaceae</taxon>
        <taxon>Knufia</taxon>
    </lineage>
</organism>
<evidence type="ECO:0000313" key="3">
    <source>
        <dbReference type="EMBL" id="KAK5955975.1"/>
    </source>
</evidence>
<dbReference type="EMBL" id="JAKLMC020000005">
    <property type="protein sequence ID" value="KAK5955975.1"/>
    <property type="molecule type" value="Genomic_DNA"/>
</dbReference>
<keyword evidence="1" id="KW-0472">Membrane</keyword>
<feature type="transmembrane region" description="Helical" evidence="1">
    <location>
        <begin position="12"/>
        <end position="33"/>
    </location>
</feature>
<feature type="domain" description="CWH43-like N-terminal" evidence="2">
    <location>
        <begin position="9"/>
        <end position="219"/>
    </location>
</feature>
<feature type="transmembrane region" description="Helical" evidence="1">
    <location>
        <begin position="101"/>
        <end position="122"/>
    </location>
</feature>
<comment type="caution">
    <text evidence="3">The sequence shown here is derived from an EMBL/GenBank/DDBJ whole genome shotgun (WGS) entry which is preliminary data.</text>
</comment>
<feature type="transmembrane region" description="Helical" evidence="1">
    <location>
        <begin position="61"/>
        <end position="80"/>
    </location>
</feature>